<dbReference type="Proteomes" id="UP001207742">
    <property type="component" value="Unassembled WGS sequence"/>
</dbReference>
<name>A0ABT3IR29_9BACT</name>
<comment type="caution">
    <text evidence="1">The sequence shown here is derived from an EMBL/GenBank/DDBJ whole genome shotgun (WGS) entry which is preliminary data.</text>
</comment>
<gene>
    <name evidence="1" type="ORF">OL497_21145</name>
</gene>
<keyword evidence="2" id="KW-1185">Reference proteome</keyword>
<organism evidence="1 2">
    <name type="scientific">Chitinophaga nivalis</name>
    <dbReference type="NCBI Taxonomy" id="2991709"/>
    <lineage>
        <taxon>Bacteria</taxon>
        <taxon>Pseudomonadati</taxon>
        <taxon>Bacteroidota</taxon>
        <taxon>Chitinophagia</taxon>
        <taxon>Chitinophagales</taxon>
        <taxon>Chitinophagaceae</taxon>
        <taxon>Chitinophaga</taxon>
    </lineage>
</organism>
<accession>A0ABT3IR29</accession>
<dbReference type="RefSeq" id="WP_264733237.1">
    <property type="nucleotide sequence ID" value="NZ_JAPDNR010000001.1"/>
</dbReference>
<dbReference type="EMBL" id="JAPDNS010000002">
    <property type="protein sequence ID" value="MCW3486421.1"/>
    <property type="molecule type" value="Genomic_DNA"/>
</dbReference>
<protein>
    <recommendedName>
        <fullName evidence="3">Anti-sigma factor</fullName>
    </recommendedName>
</protein>
<sequence>MGKHHHTLFPCCKEATLLAEKRLQQPLPLKERVGLDIHLLLCRHCRRYVQQSKRIDKLLREYFTTLAYTSPDETRLAQWEQLIADKLKK</sequence>
<proteinExistence type="predicted"/>
<evidence type="ECO:0000313" key="2">
    <source>
        <dbReference type="Proteomes" id="UP001207742"/>
    </source>
</evidence>
<evidence type="ECO:0000313" key="1">
    <source>
        <dbReference type="EMBL" id="MCW3486421.1"/>
    </source>
</evidence>
<evidence type="ECO:0008006" key="3">
    <source>
        <dbReference type="Google" id="ProtNLM"/>
    </source>
</evidence>
<reference evidence="1 2" key="1">
    <citation type="submission" date="2022-10" db="EMBL/GenBank/DDBJ databases">
        <title>Chitinophaga nivalis PC15 sp. nov., isolated from Pyeongchang county, South Korea.</title>
        <authorList>
            <person name="Trinh H.N."/>
        </authorList>
    </citation>
    <scope>NUCLEOTIDE SEQUENCE [LARGE SCALE GENOMIC DNA]</scope>
    <source>
        <strain evidence="1 2">PC14</strain>
    </source>
</reference>